<evidence type="ECO:0000259" key="9">
    <source>
        <dbReference type="Pfam" id="PF12950"/>
    </source>
</evidence>
<dbReference type="SUPFAM" id="SSF53335">
    <property type="entry name" value="S-adenosyl-L-methionine-dependent methyltransferases"/>
    <property type="match status" value="1"/>
</dbReference>
<dbReference type="InterPro" id="IPR029063">
    <property type="entry name" value="SAM-dependent_MTases_sf"/>
</dbReference>
<keyword evidence="11" id="KW-1185">Reference proteome</keyword>
<dbReference type="GO" id="GO:0003677">
    <property type="term" value="F:DNA binding"/>
    <property type="evidence" value="ECO:0007669"/>
    <property type="project" value="UniProtKB-KW"/>
</dbReference>
<keyword evidence="5" id="KW-0680">Restriction system</keyword>
<name>A0A3S3U7R6_9BACT</name>
<dbReference type="GO" id="GO:0009007">
    <property type="term" value="F:site-specific DNA-methyltransferase (adenine-specific) activity"/>
    <property type="evidence" value="ECO:0007669"/>
    <property type="project" value="UniProtKB-EC"/>
</dbReference>
<dbReference type="EMBL" id="MTKO01000074">
    <property type="protein sequence ID" value="RWX45659.1"/>
    <property type="molecule type" value="Genomic_DNA"/>
</dbReference>
<sequence length="628" mass="71561">MITEHYHFSFIVFPALEFGQAEEKFQTIAEKAEQSHPLANMFRLNGEKIQMPILVQSTLFELFHPEGLPISQEAKTAVEKLATSNNREVRGAVYTRPEVVEFILDLIGFTATKPLFQKRILEPSFGNGDFLLPIIDRILTSWKRYSESRDSNELKNSLLAVELHRQSVAQTKELVVSRLSNHGIPKNQAIEIAHTWLIQEDFLLDTPKQQFDFVTGNPPYVRQELIPAPLLKEYRNRFTTMYDRADLYIPFFEKALSVLGTSGVLGFICADRWMKNKYGGPLRKVISHNYHLRTYVDMVDTDAFLSDVSAYPAITIIDRNRNGLTRILRRPKIEKKTLSALASEILAPTLPKGSAVQEMSNAIKNDEPWLLDPTGQTQSLLRRLEFEFPTIEEAGCKVGIGVATGADKIFIGNYEALDVEQDRKLPLVRTKDIKTGQVTWQGDGIINPFDSTGILVNLNSYPRLKKYLQKHKTTIANRHCAKKSPANWYRTIDRITPSLTYVPKLLIPDIKGKAHIVFESGKLYPHHNLYYIISDLWDLQALQAILLSDIAKFFITTYSTKMRGGYLRFQAQYLRRIRLPCWNNVSNSIRKELITASSTRNTAACNKAAFKLYGLSKEEKITLNSNGE</sequence>
<evidence type="ECO:0000256" key="5">
    <source>
        <dbReference type="ARBA" id="ARBA00022747"/>
    </source>
</evidence>
<feature type="domain" description="Type II methyltransferase M.TaqI-like" evidence="8">
    <location>
        <begin position="194"/>
        <end position="304"/>
    </location>
</feature>
<evidence type="ECO:0000256" key="7">
    <source>
        <dbReference type="ARBA" id="ARBA00047942"/>
    </source>
</evidence>
<dbReference type="Gene3D" id="3.40.50.150">
    <property type="entry name" value="Vaccinia Virus protein VP39"/>
    <property type="match status" value="1"/>
</dbReference>
<keyword evidence="2" id="KW-0489">Methyltransferase</keyword>
<dbReference type="Proteomes" id="UP000287853">
    <property type="component" value="Unassembled WGS sequence"/>
</dbReference>
<accession>A0A3S3U7R6</accession>
<comment type="caution">
    <text evidence="10">The sequence shown here is derived from an EMBL/GenBank/DDBJ whole genome shotgun (WGS) entry which is preliminary data.</text>
</comment>
<dbReference type="PRINTS" id="PR00507">
    <property type="entry name" value="N12N6MTFRASE"/>
</dbReference>
<evidence type="ECO:0000256" key="1">
    <source>
        <dbReference type="ARBA" id="ARBA00011900"/>
    </source>
</evidence>
<evidence type="ECO:0000256" key="3">
    <source>
        <dbReference type="ARBA" id="ARBA00022679"/>
    </source>
</evidence>
<dbReference type="GO" id="GO:0009307">
    <property type="term" value="P:DNA restriction-modification system"/>
    <property type="evidence" value="ECO:0007669"/>
    <property type="project" value="UniProtKB-KW"/>
</dbReference>
<keyword evidence="6" id="KW-0238">DNA-binding</keyword>
<dbReference type="InterPro" id="IPR025931">
    <property type="entry name" value="TaqI_C"/>
</dbReference>
<evidence type="ECO:0000313" key="11">
    <source>
        <dbReference type="Proteomes" id="UP000287853"/>
    </source>
</evidence>
<dbReference type="AlphaFoldDB" id="A0A3S3U7R6"/>
<dbReference type="PANTHER" id="PTHR33841:SF1">
    <property type="entry name" value="DNA METHYLTRANSFERASE A"/>
    <property type="match status" value="1"/>
</dbReference>
<feature type="domain" description="TaqI-like C-terminal specificity" evidence="9">
    <location>
        <begin position="427"/>
        <end position="577"/>
    </location>
</feature>
<comment type="catalytic activity">
    <reaction evidence="7">
        <text>a 2'-deoxyadenosine in DNA + S-adenosyl-L-methionine = an N(6)-methyl-2'-deoxyadenosine in DNA + S-adenosyl-L-homocysteine + H(+)</text>
        <dbReference type="Rhea" id="RHEA:15197"/>
        <dbReference type="Rhea" id="RHEA-COMP:12418"/>
        <dbReference type="Rhea" id="RHEA-COMP:12419"/>
        <dbReference type="ChEBI" id="CHEBI:15378"/>
        <dbReference type="ChEBI" id="CHEBI:57856"/>
        <dbReference type="ChEBI" id="CHEBI:59789"/>
        <dbReference type="ChEBI" id="CHEBI:90615"/>
        <dbReference type="ChEBI" id="CHEBI:90616"/>
        <dbReference type="EC" id="2.1.1.72"/>
    </reaction>
</comment>
<organism evidence="10 11">
    <name type="scientific">Candidatus Electrothrix aarhusensis</name>
    <dbReference type="NCBI Taxonomy" id="1859131"/>
    <lineage>
        <taxon>Bacteria</taxon>
        <taxon>Pseudomonadati</taxon>
        <taxon>Thermodesulfobacteriota</taxon>
        <taxon>Desulfobulbia</taxon>
        <taxon>Desulfobulbales</taxon>
        <taxon>Desulfobulbaceae</taxon>
        <taxon>Candidatus Electrothrix</taxon>
    </lineage>
</organism>
<dbReference type="InterPro" id="IPR011639">
    <property type="entry name" value="MethylTrfase_TaqI-like_dom"/>
</dbReference>
<keyword evidence="3" id="KW-0808">Transferase</keyword>
<evidence type="ECO:0000259" key="8">
    <source>
        <dbReference type="Pfam" id="PF07669"/>
    </source>
</evidence>
<dbReference type="GO" id="GO:0032259">
    <property type="term" value="P:methylation"/>
    <property type="evidence" value="ECO:0007669"/>
    <property type="project" value="UniProtKB-KW"/>
</dbReference>
<protein>
    <recommendedName>
        <fullName evidence="1">site-specific DNA-methyltransferase (adenine-specific)</fullName>
        <ecNumber evidence="1">2.1.1.72</ecNumber>
    </recommendedName>
</protein>
<proteinExistence type="predicted"/>
<dbReference type="EC" id="2.1.1.72" evidence="1"/>
<evidence type="ECO:0000256" key="6">
    <source>
        <dbReference type="ARBA" id="ARBA00023125"/>
    </source>
</evidence>
<dbReference type="PANTHER" id="PTHR33841">
    <property type="entry name" value="DNA METHYLTRANSFERASE YEEA-RELATED"/>
    <property type="match status" value="1"/>
</dbReference>
<evidence type="ECO:0000256" key="4">
    <source>
        <dbReference type="ARBA" id="ARBA00022691"/>
    </source>
</evidence>
<evidence type="ECO:0000313" key="10">
    <source>
        <dbReference type="EMBL" id="RWX45659.1"/>
    </source>
</evidence>
<dbReference type="InterPro" id="IPR050953">
    <property type="entry name" value="N4_N6_ade-DNA_methylase"/>
</dbReference>
<evidence type="ECO:0000256" key="2">
    <source>
        <dbReference type="ARBA" id="ARBA00022603"/>
    </source>
</evidence>
<dbReference type="Pfam" id="PF07669">
    <property type="entry name" value="Eco57I"/>
    <property type="match status" value="1"/>
</dbReference>
<reference evidence="10 11" key="1">
    <citation type="submission" date="2017-01" db="EMBL/GenBank/DDBJ databases">
        <title>The cable genome- insights into the physiology and evolution of filamentous bacteria capable of sulfide oxidation via long distance electron transfer.</title>
        <authorList>
            <person name="Schreiber L."/>
            <person name="Bjerg J.T."/>
            <person name="Boggild A."/>
            <person name="Van De Vossenberg J."/>
            <person name="Meysman F."/>
            <person name="Nielsen L.P."/>
            <person name="Schramm A."/>
            <person name="Kjeldsen K.U."/>
        </authorList>
    </citation>
    <scope>NUCLEOTIDE SEQUENCE [LARGE SCALE GENOMIC DNA]</scope>
    <source>
        <strain evidence="10">MCF</strain>
    </source>
</reference>
<keyword evidence="4" id="KW-0949">S-adenosyl-L-methionine</keyword>
<gene>
    <name evidence="10" type="ORF">H206_01454</name>
</gene>
<dbReference type="Pfam" id="PF12950">
    <property type="entry name" value="TaqI_C"/>
    <property type="match status" value="1"/>
</dbReference>